<evidence type="ECO:0000313" key="2">
    <source>
        <dbReference type="Proteomes" id="UP000094741"/>
    </source>
</evidence>
<reference evidence="1 2" key="1">
    <citation type="journal article" date="2012" name="Science">
        <title>Ecological populations of bacteria act as socially cohesive units of antibiotic production and resistance.</title>
        <authorList>
            <person name="Cordero O.X."/>
            <person name="Wildschutte H."/>
            <person name="Kirkup B."/>
            <person name="Proehl S."/>
            <person name="Ngo L."/>
            <person name="Hussain F."/>
            <person name="Le Roux F."/>
            <person name="Mincer T."/>
            <person name="Polz M.F."/>
        </authorList>
    </citation>
    <scope>NUCLEOTIDE SEQUENCE [LARGE SCALE GENOMIC DNA]</scope>
    <source>
        <strain evidence="1 2">ZF-129</strain>
    </source>
</reference>
<gene>
    <name evidence="1" type="ORF">A1QO_12010</name>
</gene>
<accession>A0A1E5BDA0</accession>
<dbReference type="OrthoDB" id="5881342at2"/>
<dbReference type="AlphaFoldDB" id="A0A1E5BDA0"/>
<evidence type="ECO:0000313" key="1">
    <source>
        <dbReference type="EMBL" id="OEE32043.1"/>
    </source>
</evidence>
<dbReference type="eggNOG" id="ENOG5031NQD">
    <property type="taxonomic scope" value="Bacteria"/>
</dbReference>
<protein>
    <submittedName>
        <fullName evidence="1">Uncharacterized protein</fullName>
    </submittedName>
</protein>
<organism evidence="1 2">
    <name type="scientific">Vibrio genomosp. F10 str. ZF-129</name>
    <dbReference type="NCBI Taxonomy" id="1187848"/>
    <lineage>
        <taxon>Bacteria</taxon>
        <taxon>Pseudomonadati</taxon>
        <taxon>Pseudomonadota</taxon>
        <taxon>Gammaproteobacteria</taxon>
        <taxon>Vibrionales</taxon>
        <taxon>Vibrionaceae</taxon>
        <taxon>Vibrio</taxon>
    </lineage>
</organism>
<dbReference type="EMBL" id="AJYQ02000118">
    <property type="protein sequence ID" value="OEE32043.1"/>
    <property type="molecule type" value="Genomic_DNA"/>
</dbReference>
<comment type="caution">
    <text evidence="1">The sequence shown here is derived from an EMBL/GenBank/DDBJ whole genome shotgun (WGS) entry which is preliminary data.</text>
</comment>
<dbReference type="Proteomes" id="UP000094741">
    <property type="component" value="Unassembled WGS sequence"/>
</dbReference>
<sequence>MASVQKGMNVEYLGRLGKILVIDEQEQYALVETYNEHEQYAVPMEELEEIEAHLPLSLEASRY</sequence>
<proteinExistence type="predicted"/>
<dbReference type="RefSeq" id="WP_017034504.1">
    <property type="nucleotide sequence ID" value="NZ_AJYQ02000118.1"/>
</dbReference>
<name>A0A1E5BDA0_9VIBR</name>